<comment type="caution">
    <text evidence="5">The sequence shown here is derived from an EMBL/GenBank/DDBJ whole genome shotgun (WGS) entry which is preliminary data.</text>
</comment>
<dbReference type="Pfam" id="PF13561">
    <property type="entry name" value="adh_short_C2"/>
    <property type="match status" value="1"/>
</dbReference>
<gene>
    <name evidence="5" type="ORF">MPH_00244</name>
</gene>
<organism evidence="5 6">
    <name type="scientific">Macrophomina phaseolina (strain MS6)</name>
    <name type="common">Charcoal rot fungus</name>
    <dbReference type="NCBI Taxonomy" id="1126212"/>
    <lineage>
        <taxon>Eukaryota</taxon>
        <taxon>Fungi</taxon>
        <taxon>Dikarya</taxon>
        <taxon>Ascomycota</taxon>
        <taxon>Pezizomycotina</taxon>
        <taxon>Dothideomycetes</taxon>
        <taxon>Dothideomycetes incertae sedis</taxon>
        <taxon>Botryosphaeriales</taxon>
        <taxon>Botryosphaeriaceae</taxon>
        <taxon>Macrophomina</taxon>
    </lineage>
</organism>
<dbReference type="PANTHER" id="PTHR43639">
    <property type="entry name" value="OXIDOREDUCTASE, SHORT-CHAIN DEHYDROGENASE/REDUCTASE FAMILY (AFU_ORTHOLOGUE AFUA_5G02870)"/>
    <property type="match status" value="1"/>
</dbReference>
<keyword evidence="3" id="KW-0560">Oxidoreductase</keyword>
<dbReference type="SMART" id="SM00822">
    <property type="entry name" value="PKS_KR"/>
    <property type="match status" value="1"/>
</dbReference>
<comment type="similarity">
    <text evidence="1">Belongs to the short-chain dehydrogenases/reductases (SDR) family.</text>
</comment>
<name>K2SJD3_MACPH</name>
<dbReference type="HOGENOM" id="CLU_010194_1_3_1"/>
<dbReference type="InterPro" id="IPR002347">
    <property type="entry name" value="SDR_fam"/>
</dbReference>
<evidence type="ECO:0000313" key="5">
    <source>
        <dbReference type="EMBL" id="EKG22509.1"/>
    </source>
</evidence>
<dbReference type="CDD" id="cd05233">
    <property type="entry name" value="SDR_c"/>
    <property type="match status" value="1"/>
</dbReference>
<dbReference type="Proteomes" id="UP000007129">
    <property type="component" value="Unassembled WGS sequence"/>
</dbReference>
<reference evidence="5 6" key="1">
    <citation type="journal article" date="2012" name="BMC Genomics">
        <title>Tools to kill: Genome of one of the most destructive plant pathogenic fungi Macrophomina phaseolina.</title>
        <authorList>
            <person name="Islam M.S."/>
            <person name="Haque M.S."/>
            <person name="Islam M.M."/>
            <person name="Emdad E.M."/>
            <person name="Halim A."/>
            <person name="Hossen Q.M.M."/>
            <person name="Hossain M.Z."/>
            <person name="Ahmed B."/>
            <person name="Rahim S."/>
            <person name="Rahman M.S."/>
            <person name="Alam M.M."/>
            <person name="Hou S."/>
            <person name="Wan X."/>
            <person name="Saito J.A."/>
            <person name="Alam M."/>
        </authorList>
    </citation>
    <scope>NUCLEOTIDE SEQUENCE [LARGE SCALE GENOMIC DNA]</scope>
    <source>
        <strain evidence="5 6">MS6</strain>
    </source>
</reference>
<dbReference type="FunFam" id="3.40.50.720:FF:000084">
    <property type="entry name" value="Short-chain dehydrogenase reductase"/>
    <property type="match status" value="1"/>
</dbReference>
<sequence length="271" mass="26804">MVVPLSLAGKVAIVTGGTRGIGAATALELAKRGAKVAITYVSPSSAALATAFVSTVRALDNGADAIGIQADVGALDSPDKMVAACVAAFGATIDILINNAGVAGVTPIIATEPNGDGPTPVAEWDRIMNVNARGVFFLAQAVAPHLPAGGGGRIVNVGSTAARKAAAQGGVYSASKAAVEAMTRAWAAELGPRGHAVNAVTPGPTATDMLDASLELPAAQKALADVSAATAMQGRLGTSEELAHAIVALVEPLMGWVTGQTISASGGYTML</sequence>
<dbReference type="AlphaFoldDB" id="K2SJD3"/>
<evidence type="ECO:0000256" key="2">
    <source>
        <dbReference type="ARBA" id="ARBA00022857"/>
    </source>
</evidence>
<proteinExistence type="inferred from homology"/>
<dbReference type="PRINTS" id="PR00080">
    <property type="entry name" value="SDRFAMILY"/>
</dbReference>
<dbReference type="InterPro" id="IPR036291">
    <property type="entry name" value="NAD(P)-bd_dom_sf"/>
</dbReference>
<protein>
    <submittedName>
        <fullName evidence="5">Short-chain dehydrogenase/reductase SDR</fullName>
    </submittedName>
</protein>
<dbReference type="EMBL" id="AHHD01000008">
    <property type="protein sequence ID" value="EKG22509.1"/>
    <property type="molecule type" value="Genomic_DNA"/>
</dbReference>
<dbReference type="STRING" id="1126212.K2SJD3"/>
<feature type="domain" description="Ketoreductase" evidence="4">
    <location>
        <begin position="10"/>
        <end position="203"/>
    </location>
</feature>
<dbReference type="GO" id="GO:0016491">
    <property type="term" value="F:oxidoreductase activity"/>
    <property type="evidence" value="ECO:0007669"/>
    <property type="project" value="UniProtKB-KW"/>
</dbReference>
<keyword evidence="2" id="KW-0521">NADP</keyword>
<dbReference type="eggNOG" id="KOG0725">
    <property type="taxonomic scope" value="Eukaryota"/>
</dbReference>
<evidence type="ECO:0000256" key="3">
    <source>
        <dbReference type="ARBA" id="ARBA00023002"/>
    </source>
</evidence>
<dbReference type="VEuPathDB" id="FungiDB:MPH_00244"/>
<dbReference type="PRINTS" id="PR00081">
    <property type="entry name" value="GDHRDH"/>
</dbReference>
<dbReference type="PROSITE" id="PS00061">
    <property type="entry name" value="ADH_SHORT"/>
    <property type="match status" value="1"/>
</dbReference>
<accession>K2SJD3</accession>
<dbReference type="InterPro" id="IPR020904">
    <property type="entry name" value="Sc_DH/Rdtase_CS"/>
</dbReference>
<dbReference type="Gene3D" id="3.40.50.720">
    <property type="entry name" value="NAD(P)-binding Rossmann-like Domain"/>
    <property type="match status" value="1"/>
</dbReference>
<evidence type="ECO:0000259" key="4">
    <source>
        <dbReference type="SMART" id="SM00822"/>
    </source>
</evidence>
<dbReference type="InParanoid" id="K2SJD3"/>
<dbReference type="PANTHER" id="PTHR43639:SF1">
    <property type="entry name" value="SHORT-CHAIN DEHYDROGENASE_REDUCTASE FAMILY PROTEIN"/>
    <property type="match status" value="1"/>
</dbReference>
<dbReference type="InterPro" id="IPR057326">
    <property type="entry name" value="KR_dom"/>
</dbReference>
<evidence type="ECO:0000256" key="1">
    <source>
        <dbReference type="ARBA" id="ARBA00006484"/>
    </source>
</evidence>
<dbReference type="SUPFAM" id="SSF51735">
    <property type="entry name" value="NAD(P)-binding Rossmann-fold domains"/>
    <property type="match status" value="1"/>
</dbReference>
<dbReference type="OrthoDB" id="47007at2759"/>
<evidence type="ECO:0000313" key="6">
    <source>
        <dbReference type="Proteomes" id="UP000007129"/>
    </source>
</evidence>